<proteinExistence type="predicted"/>
<keyword evidence="2" id="KW-1185">Reference proteome</keyword>
<gene>
    <name evidence="1" type="ORF">GM658_14235</name>
</gene>
<comment type="caution">
    <text evidence="1">The sequence shown here is derived from an EMBL/GenBank/DDBJ whole genome shotgun (WGS) entry which is preliminary data.</text>
</comment>
<reference evidence="1 2" key="1">
    <citation type="submission" date="2019-11" db="EMBL/GenBank/DDBJ databases">
        <title>Type strains purchased from KCTC, JCM and DSMZ.</title>
        <authorList>
            <person name="Lu H."/>
        </authorList>
    </citation>
    <scope>NUCLEOTIDE SEQUENCE [LARGE SCALE GENOMIC DNA]</scope>
    <source>
        <strain evidence="1 2">JCM 31587</strain>
    </source>
</reference>
<dbReference type="Proteomes" id="UP000472320">
    <property type="component" value="Unassembled WGS sequence"/>
</dbReference>
<evidence type="ECO:0000313" key="1">
    <source>
        <dbReference type="EMBL" id="MTW11761.1"/>
    </source>
</evidence>
<dbReference type="RefSeq" id="WP_155454710.1">
    <property type="nucleotide sequence ID" value="NZ_WNKX01000009.1"/>
</dbReference>
<organism evidence="1 2">
    <name type="scientific">Massilia eburnea</name>
    <dbReference type="NCBI Taxonomy" id="1776165"/>
    <lineage>
        <taxon>Bacteria</taxon>
        <taxon>Pseudomonadati</taxon>
        <taxon>Pseudomonadota</taxon>
        <taxon>Betaproteobacteria</taxon>
        <taxon>Burkholderiales</taxon>
        <taxon>Oxalobacteraceae</taxon>
        <taxon>Telluria group</taxon>
        <taxon>Massilia</taxon>
    </lineage>
</organism>
<sequence>MDFVEVHERSGAVHAKILVEYIGLRQQASWLLDGAWIEYPALSAFEEQLRDGEEATLIDMSDYVVLTFFRESSVERLLINPPSKRSSTDGALISLDLKLESGAMRSFNSALAEFPKWW</sequence>
<evidence type="ECO:0000313" key="2">
    <source>
        <dbReference type="Proteomes" id="UP000472320"/>
    </source>
</evidence>
<accession>A0A6L6QHX0</accession>
<protein>
    <submittedName>
        <fullName evidence="1">Uncharacterized protein</fullName>
    </submittedName>
</protein>
<name>A0A6L6QHX0_9BURK</name>
<dbReference type="EMBL" id="WNKX01000009">
    <property type="protein sequence ID" value="MTW11761.1"/>
    <property type="molecule type" value="Genomic_DNA"/>
</dbReference>
<dbReference type="AlphaFoldDB" id="A0A6L6QHX0"/>